<dbReference type="InterPro" id="IPR023198">
    <property type="entry name" value="PGP-like_dom2"/>
</dbReference>
<dbReference type="NCBIfam" id="NF008087">
    <property type="entry name" value="PRK10826.1"/>
    <property type="match status" value="1"/>
</dbReference>
<sequence length="220" mass="24794">MIKAVIFDMDGLLIDSEPFWRKAEQEAFSEVDIMLTDADCRETMGYRLNEVVELWYARHPWKGKTMEEVEERILSLVSKYILAEGKPMPGVTEVLAECQRRKLKIAIASSSPMSLIISVVKVLQMEGAFHALHSAQYEAFGKPHPAVFIATTKQLDVLPHQCLVLEDSFHGVVAALAAKMPVIAVPDSEMISDKRFNAATLTIKSLIDFDWNRLPKEITF</sequence>
<organism evidence="1 2">
    <name type="scientific">Cryomorpha ignava</name>
    <dbReference type="NCBI Taxonomy" id="101383"/>
    <lineage>
        <taxon>Bacteria</taxon>
        <taxon>Pseudomonadati</taxon>
        <taxon>Bacteroidota</taxon>
        <taxon>Flavobacteriia</taxon>
        <taxon>Flavobacteriales</taxon>
        <taxon>Cryomorphaceae</taxon>
        <taxon>Cryomorpha</taxon>
    </lineage>
</organism>
<evidence type="ECO:0000313" key="1">
    <source>
        <dbReference type="EMBL" id="NEN24366.1"/>
    </source>
</evidence>
<dbReference type="NCBIfam" id="TIGR01509">
    <property type="entry name" value="HAD-SF-IA-v3"/>
    <property type="match status" value="1"/>
</dbReference>
<dbReference type="SFLD" id="SFLDS00003">
    <property type="entry name" value="Haloacid_Dehalogenase"/>
    <property type="match status" value="1"/>
</dbReference>
<dbReference type="RefSeq" id="WP_163285758.1">
    <property type="nucleotide sequence ID" value="NZ_JAAGVY010000024.1"/>
</dbReference>
<reference evidence="1 2" key="1">
    <citation type="submission" date="2020-02" db="EMBL/GenBank/DDBJ databases">
        <title>Out from the shadows clarifying the taxonomy of the family Cryomorphaceae and related taxa by utilizing the GTDB taxonomic framework.</title>
        <authorList>
            <person name="Bowman J.P."/>
        </authorList>
    </citation>
    <scope>NUCLEOTIDE SEQUENCE [LARGE SCALE GENOMIC DNA]</scope>
    <source>
        <strain evidence="1 2">QSSC 1-22</strain>
    </source>
</reference>
<dbReference type="InterPro" id="IPR006439">
    <property type="entry name" value="HAD-SF_hydro_IA"/>
</dbReference>
<dbReference type="AlphaFoldDB" id="A0A7K3WS68"/>
<dbReference type="Proteomes" id="UP000486602">
    <property type="component" value="Unassembled WGS sequence"/>
</dbReference>
<dbReference type="PANTHER" id="PTHR18901">
    <property type="entry name" value="2-DEOXYGLUCOSE-6-PHOSPHATE PHOSPHATASE 2"/>
    <property type="match status" value="1"/>
</dbReference>
<dbReference type="InterPro" id="IPR041492">
    <property type="entry name" value="HAD_2"/>
</dbReference>
<dbReference type="Pfam" id="PF13419">
    <property type="entry name" value="HAD_2"/>
    <property type="match status" value="1"/>
</dbReference>
<dbReference type="InterPro" id="IPR023214">
    <property type="entry name" value="HAD_sf"/>
</dbReference>
<dbReference type="SFLD" id="SFLDG01129">
    <property type="entry name" value="C1.5:_HAD__Beta-PGM__Phosphata"/>
    <property type="match status" value="1"/>
</dbReference>
<dbReference type="Gene3D" id="3.40.50.1000">
    <property type="entry name" value="HAD superfamily/HAD-like"/>
    <property type="match status" value="1"/>
</dbReference>
<proteinExistence type="predicted"/>
<protein>
    <submittedName>
        <fullName evidence="1">Hexitol phosphatase HxpB</fullName>
    </submittedName>
</protein>
<dbReference type="PANTHER" id="PTHR18901:SF38">
    <property type="entry name" value="PSEUDOURIDINE-5'-PHOSPHATASE"/>
    <property type="match status" value="1"/>
</dbReference>
<accession>A0A7K3WS68</accession>
<evidence type="ECO:0000313" key="2">
    <source>
        <dbReference type="Proteomes" id="UP000486602"/>
    </source>
</evidence>
<comment type="caution">
    <text evidence="1">The sequence shown here is derived from an EMBL/GenBank/DDBJ whole genome shotgun (WGS) entry which is preliminary data.</text>
</comment>
<dbReference type="SUPFAM" id="SSF56784">
    <property type="entry name" value="HAD-like"/>
    <property type="match status" value="1"/>
</dbReference>
<dbReference type="SFLD" id="SFLDG01135">
    <property type="entry name" value="C1.5.6:_HAD__Beta-PGM__Phospha"/>
    <property type="match status" value="1"/>
</dbReference>
<name>A0A7K3WS68_9FLAO</name>
<dbReference type="Gene3D" id="1.10.150.240">
    <property type="entry name" value="Putative phosphatase, domain 2"/>
    <property type="match status" value="1"/>
</dbReference>
<gene>
    <name evidence="1" type="primary">hxpB</name>
    <name evidence="1" type="ORF">G3O08_12705</name>
</gene>
<dbReference type="EMBL" id="JAAGVY010000024">
    <property type="protein sequence ID" value="NEN24366.1"/>
    <property type="molecule type" value="Genomic_DNA"/>
</dbReference>
<dbReference type="InterPro" id="IPR036412">
    <property type="entry name" value="HAD-like_sf"/>
</dbReference>
<keyword evidence="2" id="KW-1185">Reference proteome</keyword>